<comment type="caution">
    <text evidence="2">The sequence shown here is derived from an EMBL/GenBank/DDBJ whole genome shotgun (WGS) entry which is preliminary data.</text>
</comment>
<evidence type="ECO:0000313" key="2">
    <source>
        <dbReference type="EMBL" id="GAH69151.1"/>
    </source>
</evidence>
<accession>X1HG28</accession>
<keyword evidence="1" id="KW-0472">Membrane</keyword>
<reference evidence="2" key="1">
    <citation type="journal article" date="2014" name="Front. Microbiol.">
        <title>High frequency of phylogenetically diverse reductive dehalogenase-homologous genes in deep subseafloor sedimentary metagenomes.</title>
        <authorList>
            <person name="Kawai M."/>
            <person name="Futagami T."/>
            <person name="Toyoda A."/>
            <person name="Takaki Y."/>
            <person name="Nishi S."/>
            <person name="Hori S."/>
            <person name="Arai W."/>
            <person name="Tsubouchi T."/>
            <person name="Morono Y."/>
            <person name="Uchiyama I."/>
            <person name="Ito T."/>
            <person name="Fujiyama A."/>
            <person name="Inagaki F."/>
            <person name="Takami H."/>
        </authorList>
    </citation>
    <scope>NUCLEOTIDE SEQUENCE</scope>
    <source>
        <strain evidence="2">Expedition CK06-06</strain>
    </source>
</reference>
<organism evidence="2">
    <name type="scientific">marine sediment metagenome</name>
    <dbReference type="NCBI Taxonomy" id="412755"/>
    <lineage>
        <taxon>unclassified sequences</taxon>
        <taxon>metagenomes</taxon>
        <taxon>ecological metagenomes</taxon>
    </lineage>
</organism>
<keyword evidence="1" id="KW-1133">Transmembrane helix</keyword>
<sequence length="105" mass="12105">HLQVASDRNFTSMVLEKKELTESEYTLTEEEKLAAVKKEVPYYWRIKAIDDAANESEWSAPWSFYVGFTFALPGWAIYILVGLSIVVIGFIAFLVGRRTAYYQQQ</sequence>
<dbReference type="EMBL" id="BARU01033590">
    <property type="protein sequence ID" value="GAH69151.1"/>
    <property type="molecule type" value="Genomic_DNA"/>
</dbReference>
<dbReference type="InterPro" id="IPR013783">
    <property type="entry name" value="Ig-like_fold"/>
</dbReference>
<feature type="transmembrane region" description="Helical" evidence="1">
    <location>
        <begin position="75"/>
        <end position="95"/>
    </location>
</feature>
<protein>
    <submittedName>
        <fullName evidence="2">Uncharacterized protein</fullName>
    </submittedName>
</protein>
<keyword evidence="1" id="KW-0812">Transmembrane</keyword>
<gene>
    <name evidence="2" type="ORF">S03H2_52827</name>
</gene>
<feature type="non-terminal residue" evidence="2">
    <location>
        <position position="1"/>
    </location>
</feature>
<dbReference type="AlphaFoldDB" id="X1HG28"/>
<name>X1HG28_9ZZZZ</name>
<evidence type="ECO:0000256" key="1">
    <source>
        <dbReference type="SAM" id="Phobius"/>
    </source>
</evidence>
<proteinExistence type="predicted"/>
<dbReference type="Gene3D" id="2.60.40.10">
    <property type="entry name" value="Immunoglobulins"/>
    <property type="match status" value="1"/>
</dbReference>